<evidence type="ECO:0000313" key="2">
    <source>
        <dbReference type="EMBL" id="RNF15192.1"/>
    </source>
</evidence>
<feature type="region of interest" description="Disordered" evidence="1">
    <location>
        <begin position="257"/>
        <end position="277"/>
    </location>
</feature>
<organism evidence="2 3">
    <name type="scientific">Trypanosoma conorhini</name>
    <dbReference type="NCBI Taxonomy" id="83891"/>
    <lineage>
        <taxon>Eukaryota</taxon>
        <taxon>Discoba</taxon>
        <taxon>Euglenozoa</taxon>
        <taxon>Kinetoplastea</taxon>
        <taxon>Metakinetoplastina</taxon>
        <taxon>Trypanosomatida</taxon>
        <taxon>Trypanosomatidae</taxon>
        <taxon>Trypanosoma</taxon>
    </lineage>
</organism>
<sequence length="570" mass="63249">MRRILLSYRELSWGQTVVAARRLLRQRGRGKKEEFASVASVEVPSLRAGGMMAAPDNSLDDIRSEILRMRSEHAAGKETIHESPAPAGKKQVTSVDNAWREMLDKVRPNEAYGKGQDVMERVRAKDRVVRRQLFLDADEVLRKSNKEDTLRYLQLVYGRIGSQHREEVMEAVKALVQSVERETQAIRGRLQESHKGNASLVDADDISPEEVKQMAWVNALASMSDEALRKLWRWGILEFDTIEALACVDTNSDAPAVEAGSQATNEAKSQGVAPPEEGAVAGNEEVDVASASHSLPIEANIEALNGVGEIPEFTATMYENMLLGLPSIDLAPVMQKVQEKQYEGISEPELRLLERYEESKQTLKLSTPSTATASANETAGTGETRVEAETGSRDRLTTETTHSLHETAPPCQLSLTEAMMDRALSPSNRFLHAVARHDAALHSSLEGMERIKRHALLDPVFQAAVEEAQLWGETSLRPHLQRDEVHAAGGTRRQRSLRRAKGGAAAPLLGGPLAKPQHAADIPYYYGNVRSFVPPQGRYNMPAPRLSREEAAQLRNQRRKQKKSRVRYSQ</sequence>
<dbReference type="EMBL" id="MKKU01000335">
    <property type="protein sequence ID" value="RNF15192.1"/>
    <property type="molecule type" value="Genomic_DNA"/>
</dbReference>
<name>A0A3R7LIL3_9TRYP</name>
<dbReference type="RefSeq" id="XP_029227414.1">
    <property type="nucleotide sequence ID" value="XM_029372534.1"/>
</dbReference>
<feature type="region of interest" description="Disordered" evidence="1">
    <location>
        <begin position="361"/>
        <end position="407"/>
    </location>
</feature>
<gene>
    <name evidence="2" type="ORF">Tco025E_05641</name>
</gene>
<accession>A0A3R7LIL3</accession>
<feature type="compositionally biased region" description="Polar residues" evidence="1">
    <location>
        <begin position="362"/>
        <end position="381"/>
    </location>
</feature>
<evidence type="ECO:0000313" key="3">
    <source>
        <dbReference type="Proteomes" id="UP000284403"/>
    </source>
</evidence>
<dbReference type="GeneID" id="40319252"/>
<dbReference type="Proteomes" id="UP000284403">
    <property type="component" value="Unassembled WGS sequence"/>
</dbReference>
<feature type="region of interest" description="Disordered" evidence="1">
    <location>
        <begin position="537"/>
        <end position="570"/>
    </location>
</feature>
<feature type="region of interest" description="Disordered" evidence="1">
    <location>
        <begin position="482"/>
        <end position="509"/>
    </location>
</feature>
<feature type="compositionally biased region" description="Basic residues" evidence="1">
    <location>
        <begin position="556"/>
        <end position="570"/>
    </location>
</feature>
<evidence type="ECO:0000256" key="1">
    <source>
        <dbReference type="SAM" id="MobiDB-lite"/>
    </source>
</evidence>
<feature type="compositionally biased region" description="Basic residues" evidence="1">
    <location>
        <begin position="492"/>
        <end position="501"/>
    </location>
</feature>
<keyword evidence="3" id="KW-1185">Reference proteome</keyword>
<comment type="caution">
    <text evidence="2">The sequence shown here is derived from an EMBL/GenBank/DDBJ whole genome shotgun (WGS) entry which is preliminary data.</text>
</comment>
<dbReference type="AlphaFoldDB" id="A0A3R7LIL3"/>
<reference evidence="2 3" key="1">
    <citation type="journal article" date="2018" name="BMC Genomics">
        <title>Genomic comparison of Trypanosoma conorhini and Trypanosoma rangeli to Trypanosoma cruzi strains of high and low virulence.</title>
        <authorList>
            <person name="Bradwell K.R."/>
            <person name="Koparde V.N."/>
            <person name="Matveyev A.V."/>
            <person name="Serrano M.G."/>
            <person name="Alves J.M."/>
            <person name="Parikh H."/>
            <person name="Huang B."/>
            <person name="Lee V."/>
            <person name="Espinosa-Alvarez O."/>
            <person name="Ortiz P.A."/>
            <person name="Costa-Martins A.G."/>
            <person name="Teixeira M.M."/>
            <person name="Buck G.A."/>
        </authorList>
    </citation>
    <scope>NUCLEOTIDE SEQUENCE [LARGE SCALE GENOMIC DNA]</scope>
    <source>
        <strain evidence="2 3">025E</strain>
    </source>
</reference>
<feature type="compositionally biased region" description="Basic and acidic residues" evidence="1">
    <location>
        <begin position="384"/>
        <end position="405"/>
    </location>
</feature>
<protein>
    <submittedName>
        <fullName evidence="2">Uncharacterized protein</fullName>
    </submittedName>
</protein>
<proteinExistence type="predicted"/>
<dbReference type="OrthoDB" id="263350at2759"/>